<name>A0A6L2NEM4_TANCI</name>
<organism evidence="2">
    <name type="scientific">Tanacetum cinerariifolium</name>
    <name type="common">Dalmatian daisy</name>
    <name type="synonym">Chrysanthemum cinerariifolium</name>
    <dbReference type="NCBI Taxonomy" id="118510"/>
    <lineage>
        <taxon>Eukaryota</taxon>
        <taxon>Viridiplantae</taxon>
        <taxon>Streptophyta</taxon>
        <taxon>Embryophyta</taxon>
        <taxon>Tracheophyta</taxon>
        <taxon>Spermatophyta</taxon>
        <taxon>Magnoliopsida</taxon>
        <taxon>eudicotyledons</taxon>
        <taxon>Gunneridae</taxon>
        <taxon>Pentapetalae</taxon>
        <taxon>asterids</taxon>
        <taxon>campanulids</taxon>
        <taxon>Asterales</taxon>
        <taxon>Asteraceae</taxon>
        <taxon>Asteroideae</taxon>
        <taxon>Anthemideae</taxon>
        <taxon>Anthemidinae</taxon>
        <taxon>Tanacetum</taxon>
    </lineage>
</organism>
<feature type="compositionally biased region" description="Basic and acidic residues" evidence="1">
    <location>
        <begin position="56"/>
        <end position="67"/>
    </location>
</feature>
<feature type="compositionally biased region" description="Polar residues" evidence="1">
    <location>
        <begin position="100"/>
        <end position="111"/>
    </location>
</feature>
<sequence>MRNRCGVRIHDNPQIFICRAAEDEDDSRPSLMRRTTIGIGVIGMFEMWRKIMLQRFSDKQSKTRQNKEQTGSAEKSRLKPDKVKAQSKSRKHQSEENTNFRDQNWQTIKLY</sequence>
<accession>A0A6L2NEM4</accession>
<evidence type="ECO:0000256" key="1">
    <source>
        <dbReference type="SAM" id="MobiDB-lite"/>
    </source>
</evidence>
<protein>
    <submittedName>
        <fullName evidence="2">Uncharacterized protein</fullName>
    </submittedName>
</protein>
<comment type="caution">
    <text evidence="2">The sequence shown here is derived from an EMBL/GenBank/DDBJ whole genome shotgun (WGS) entry which is preliminary data.</text>
</comment>
<feature type="region of interest" description="Disordered" evidence="1">
    <location>
        <begin position="56"/>
        <end position="111"/>
    </location>
</feature>
<feature type="compositionally biased region" description="Basic and acidic residues" evidence="1">
    <location>
        <begin position="74"/>
        <end position="84"/>
    </location>
</feature>
<dbReference type="EMBL" id="BKCJ010008594">
    <property type="protein sequence ID" value="GEU83004.1"/>
    <property type="molecule type" value="Genomic_DNA"/>
</dbReference>
<gene>
    <name evidence="2" type="ORF">Tci_054982</name>
</gene>
<evidence type="ECO:0000313" key="2">
    <source>
        <dbReference type="EMBL" id="GEU83004.1"/>
    </source>
</evidence>
<dbReference type="AlphaFoldDB" id="A0A6L2NEM4"/>
<reference evidence="2" key="1">
    <citation type="journal article" date="2019" name="Sci. Rep.">
        <title>Draft genome of Tanacetum cinerariifolium, the natural source of mosquito coil.</title>
        <authorList>
            <person name="Yamashiro T."/>
            <person name="Shiraishi A."/>
            <person name="Satake H."/>
            <person name="Nakayama K."/>
        </authorList>
    </citation>
    <scope>NUCLEOTIDE SEQUENCE</scope>
</reference>
<proteinExistence type="predicted"/>